<accession>A0A419F2H4</accession>
<dbReference type="AlphaFoldDB" id="A0A419F2H4"/>
<evidence type="ECO:0000256" key="2">
    <source>
        <dbReference type="ARBA" id="ARBA00022692"/>
    </source>
</evidence>
<reference evidence="6 7" key="1">
    <citation type="journal article" date="2017" name="ISME J.">
        <title>Energy and carbon metabolisms in a deep terrestrial subsurface fluid microbial community.</title>
        <authorList>
            <person name="Momper L."/>
            <person name="Jungbluth S.P."/>
            <person name="Lee M.D."/>
            <person name="Amend J.P."/>
        </authorList>
    </citation>
    <scope>NUCLEOTIDE SEQUENCE [LARGE SCALE GENOMIC DNA]</scope>
    <source>
        <strain evidence="6">SURF_17</strain>
    </source>
</reference>
<proteinExistence type="predicted"/>
<gene>
    <name evidence="6" type="ORF">C4532_05760</name>
</gene>
<comment type="subcellular location">
    <subcellularLocation>
        <location evidence="1">Membrane</location>
        <topology evidence="1">Multi-pass membrane protein</topology>
    </subcellularLocation>
</comment>
<organism evidence="6 7">
    <name type="scientific">Candidatus Abyssobacteria bacterium SURF_17</name>
    <dbReference type="NCBI Taxonomy" id="2093361"/>
    <lineage>
        <taxon>Bacteria</taxon>
        <taxon>Pseudomonadati</taxon>
        <taxon>Candidatus Hydrogenedentota</taxon>
        <taxon>Candidatus Abyssobacteria</taxon>
    </lineage>
</organism>
<dbReference type="GO" id="GO:0005886">
    <property type="term" value="C:plasma membrane"/>
    <property type="evidence" value="ECO:0007669"/>
    <property type="project" value="TreeGrafter"/>
</dbReference>
<feature type="transmembrane region" description="Helical" evidence="5">
    <location>
        <begin position="131"/>
        <end position="151"/>
    </location>
</feature>
<dbReference type="InterPro" id="IPR003339">
    <property type="entry name" value="ABC/ECF_trnsptr_transmembrane"/>
</dbReference>
<dbReference type="PANTHER" id="PTHR33514:SF13">
    <property type="entry name" value="PROTEIN ABCI12, CHLOROPLASTIC"/>
    <property type="match status" value="1"/>
</dbReference>
<evidence type="ECO:0000256" key="4">
    <source>
        <dbReference type="ARBA" id="ARBA00023136"/>
    </source>
</evidence>
<keyword evidence="4 5" id="KW-0472">Membrane</keyword>
<evidence type="ECO:0000313" key="7">
    <source>
        <dbReference type="Proteomes" id="UP000285961"/>
    </source>
</evidence>
<feature type="transmembrane region" description="Helical" evidence="5">
    <location>
        <begin position="98"/>
        <end position="119"/>
    </location>
</feature>
<evidence type="ECO:0000256" key="5">
    <source>
        <dbReference type="SAM" id="Phobius"/>
    </source>
</evidence>
<protein>
    <submittedName>
        <fullName evidence="6">Energy-coupling factor transporter transmembrane protein EcfT</fullName>
    </submittedName>
</protein>
<evidence type="ECO:0000256" key="3">
    <source>
        <dbReference type="ARBA" id="ARBA00022989"/>
    </source>
</evidence>
<sequence>MNPYLYQPKNTIAHRLDPRTKILMLLAGFVIALVPKTLPHALGVLALVAVCVTVARCWDAVARIRTFLFIITVFTIVIWGLVPRGGETLWLFIKRESLVFGVLTAIKIDAILMMGIIFLATTRNEEVTVGLVKMGVPYVMCFAFSTALRLVPTFAHTGATVVEAQRSRGLDFGTGSLWSRMKAYIPLMTPIFLVSIRNANLMAMALEARGFGSSKKRTFYIQLKMHPHDWIALVVTAVLSFASLWFAT</sequence>
<dbReference type="PANTHER" id="PTHR33514">
    <property type="entry name" value="PROTEIN ABCI12, CHLOROPLASTIC"/>
    <property type="match status" value="1"/>
</dbReference>
<feature type="transmembrane region" description="Helical" evidence="5">
    <location>
        <begin position="22"/>
        <end position="55"/>
    </location>
</feature>
<keyword evidence="2 5" id="KW-0812">Transmembrane</keyword>
<dbReference type="CDD" id="cd16914">
    <property type="entry name" value="EcfT"/>
    <property type="match status" value="1"/>
</dbReference>
<name>A0A419F2H4_9BACT</name>
<dbReference type="Pfam" id="PF02361">
    <property type="entry name" value="CbiQ"/>
    <property type="match status" value="1"/>
</dbReference>
<feature type="transmembrane region" description="Helical" evidence="5">
    <location>
        <begin position="67"/>
        <end position="86"/>
    </location>
</feature>
<dbReference type="Proteomes" id="UP000285961">
    <property type="component" value="Unassembled WGS sequence"/>
</dbReference>
<evidence type="ECO:0000313" key="6">
    <source>
        <dbReference type="EMBL" id="RJP72571.1"/>
    </source>
</evidence>
<dbReference type="EMBL" id="QZKI01000043">
    <property type="protein sequence ID" value="RJP72571.1"/>
    <property type="molecule type" value="Genomic_DNA"/>
</dbReference>
<evidence type="ECO:0000256" key="1">
    <source>
        <dbReference type="ARBA" id="ARBA00004141"/>
    </source>
</evidence>
<comment type="caution">
    <text evidence="6">The sequence shown here is derived from an EMBL/GenBank/DDBJ whole genome shotgun (WGS) entry which is preliminary data.</text>
</comment>
<keyword evidence="3 5" id="KW-1133">Transmembrane helix</keyword>
<feature type="transmembrane region" description="Helical" evidence="5">
    <location>
        <begin position="227"/>
        <end position="247"/>
    </location>
</feature>